<organism evidence="2 3">
    <name type="scientific">Chryseobacterium soli</name>
    <dbReference type="NCBI Taxonomy" id="445961"/>
    <lineage>
        <taxon>Bacteria</taxon>
        <taxon>Pseudomonadati</taxon>
        <taxon>Bacteroidota</taxon>
        <taxon>Flavobacteriia</taxon>
        <taxon>Flavobacteriales</taxon>
        <taxon>Weeksellaceae</taxon>
        <taxon>Chryseobacterium group</taxon>
        <taxon>Chryseobacterium</taxon>
    </lineage>
</organism>
<protein>
    <recommendedName>
        <fullName evidence="4">EpsG family protein</fullName>
    </recommendedName>
</protein>
<name>A0A086A9M2_9FLAO</name>
<dbReference type="Pfam" id="PF14897">
    <property type="entry name" value="EpsG"/>
    <property type="match status" value="1"/>
</dbReference>
<proteinExistence type="predicted"/>
<keyword evidence="3" id="KW-1185">Reference proteome</keyword>
<dbReference type="STRING" id="445961.IW15_06215"/>
<evidence type="ECO:0000313" key="2">
    <source>
        <dbReference type="EMBL" id="KFF13386.1"/>
    </source>
</evidence>
<dbReference type="eggNOG" id="ENOG50311NY">
    <property type="taxonomic scope" value="Bacteria"/>
</dbReference>
<feature type="transmembrane region" description="Helical" evidence="1">
    <location>
        <begin position="190"/>
        <end position="211"/>
    </location>
</feature>
<feature type="transmembrane region" description="Helical" evidence="1">
    <location>
        <begin position="30"/>
        <end position="49"/>
    </location>
</feature>
<dbReference type="InterPro" id="IPR049458">
    <property type="entry name" value="EpsG-like"/>
</dbReference>
<sequence length="354" mass="41265">MPYYLIPYIYIFFLWINYYFNKVDFQRKNLLLFVFLLPAFLIAVLRGNIGTDTFFYLGLFSLHEKGMVTDGYEPGFLLLTFLISKLGLGARFGVALISVMTSFLLIKLFSRSKETIALFVVVFFPIFYFDFTMNGIRYGLSFALAAWAVHYLYEKKYLYTTILSMVAISIQYSALLIVLVFISNLIKKKYIFVFLGIFLVLMTLTSTFDFFLDHLAGKQKSYSHIQSPGAFSGIGPLIQFLFIYFCFLFYSNKKSSKKLLHIILILEIISFIIAKFTYAGLRLQTTFLFTLIIYILNNIDLLEIKNRSMFMFRMIIISLFSTAMFMKNITSVGDEAQLTPFLPYKFFWEQGYPF</sequence>
<evidence type="ECO:0008006" key="4">
    <source>
        <dbReference type="Google" id="ProtNLM"/>
    </source>
</evidence>
<dbReference type="AlphaFoldDB" id="A0A086A9M2"/>
<feature type="transmembrane region" description="Helical" evidence="1">
    <location>
        <begin position="287"/>
        <end position="304"/>
    </location>
</feature>
<feature type="transmembrane region" description="Helical" evidence="1">
    <location>
        <begin position="157"/>
        <end position="183"/>
    </location>
</feature>
<dbReference type="EMBL" id="JPRH01000002">
    <property type="protein sequence ID" value="KFF13386.1"/>
    <property type="molecule type" value="Genomic_DNA"/>
</dbReference>
<dbReference type="RefSeq" id="WP_034710034.1">
    <property type="nucleotide sequence ID" value="NZ_JAODPJ010000003.1"/>
</dbReference>
<dbReference type="Proteomes" id="UP000028705">
    <property type="component" value="Unassembled WGS sequence"/>
</dbReference>
<accession>A0A086A9M2</accession>
<feature type="transmembrane region" description="Helical" evidence="1">
    <location>
        <begin position="88"/>
        <end position="109"/>
    </location>
</feature>
<evidence type="ECO:0000313" key="3">
    <source>
        <dbReference type="Proteomes" id="UP000028705"/>
    </source>
</evidence>
<reference evidence="2 3" key="1">
    <citation type="submission" date="2014-07" db="EMBL/GenBank/DDBJ databases">
        <title>Genome of Chryseobacterium soli DSM 19298.</title>
        <authorList>
            <person name="Stropko S.J."/>
            <person name="Pipes S.E."/>
            <person name="Newman J."/>
        </authorList>
    </citation>
    <scope>NUCLEOTIDE SEQUENCE [LARGE SCALE GENOMIC DNA]</scope>
    <source>
        <strain evidence="2 3">DSM 19298</strain>
    </source>
</reference>
<comment type="caution">
    <text evidence="2">The sequence shown here is derived from an EMBL/GenBank/DDBJ whole genome shotgun (WGS) entry which is preliminary data.</text>
</comment>
<gene>
    <name evidence="2" type="ORF">IW15_06215</name>
</gene>
<evidence type="ECO:0000256" key="1">
    <source>
        <dbReference type="SAM" id="Phobius"/>
    </source>
</evidence>
<keyword evidence="1" id="KW-0812">Transmembrane</keyword>
<feature type="transmembrane region" description="Helical" evidence="1">
    <location>
        <begin position="6"/>
        <end position="23"/>
    </location>
</feature>
<feature type="transmembrane region" description="Helical" evidence="1">
    <location>
        <begin position="231"/>
        <end position="250"/>
    </location>
</feature>
<keyword evidence="1" id="KW-1133">Transmembrane helix</keyword>
<keyword evidence="1" id="KW-0472">Membrane</keyword>
<dbReference type="OrthoDB" id="9061203at2"/>
<feature type="transmembrane region" description="Helical" evidence="1">
    <location>
        <begin position="116"/>
        <end position="137"/>
    </location>
</feature>
<feature type="transmembrane region" description="Helical" evidence="1">
    <location>
        <begin position="262"/>
        <end position="281"/>
    </location>
</feature>